<sequence length="25" mass="2660">MTPLQASLKQVPMLSVLSPNPHSLA</sequence>
<dbReference type="EMBL" id="GGEC01006863">
    <property type="protein sequence ID" value="MBW87346.1"/>
    <property type="molecule type" value="Transcribed_RNA"/>
</dbReference>
<evidence type="ECO:0000313" key="1">
    <source>
        <dbReference type="EMBL" id="MBW87346.1"/>
    </source>
</evidence>
<proteinExistence type="predicted"/>
<reference evidence="1" key="1">
    <citation type="submission" date="2018-02" db="EMBL/GenBank/DDBJ databases">
        <title>Rhizophora mucronata_Transcriptome.</title>
        <authorList>
            <person name="Meera S.P."/>
            <person name="Sreeshan A."/>
            <person name="Augustine A."/>
        </authorList>
    </citation>
    <scope>NUCLEOTIDE SEQUENCE</scope>
    <source>
        <tissue evidence="1">Leaf</tissue>
    </source>
</reference>
<accession>A0A2P2J1I8</accession>
<organism evidence="1">
    <name type="scientific">Rhizophora mucronata</name>
    <name type="common">Asiatic mangrove</name>
    <dbReference type="NCBI Taxonomy" id="61149"/>
    <lineage>
        <taxon>Eukaryota</taxon>
        <taxon>Viridiplantae</taxon>
        <taxon>Streptophyta</taxon>
        <taxon>Embryophyta</taxon>
        <taxon>Tracheophyta</taxon>
        <taxon>Spermatophyta</taxon>
        <taxon>Magnoliopsida</taxon>
        <taxon>eudicotyledons</taxon>
        <taxon>Gunneridae</taxon>
        <taxon>Pentapetalae</taxon>
        <taxon>rosids</taxon>
        <taxon>fabids</taxon>
        <taxon>Malpighiales</taxon>
        <taxon>Rhizophoraceae</taxon>
        <taxon>Rhizophora</taxon>
    </lineage>
</organism>
<dbReference type="AlphaFoldDB" id="A0A2P2J1I8"/>
<name>A0A2P2J1I8_RHIMU</name>
<protein>
    <submittedName>
        <fullName evidence="1">Putative inactive poly ADP-ribose polymerase SRO3 isoform X2</fullName>
    </submittedName>
</protein>